<name>A0A553ZXC0_9BACI</name>
<dbReference type="RefSeq" id="WP_143848978.1">
    <property type="nucleotide sequence ID" value="NZ_VLXZ01000007.1"/>
</dbReference>
<accession>A0A553ZXC0</accession>
<reference evidence="2 3" key="1">
    <citation type="submission" date="2019-07" db="EMBL/GenBank/DDBJ databases">
        <authorList>
            <person name="Park Y.J."/>
            <person name="Jeong S.E."/>
            <person name="Jung H.S."/>
        </authorList>
    </citation>
    <scope>NUCLEOTIDE SEQUENCE [LARGE SCALE GENOMIC DNA]</scope>
    <source>
        <strain evidence="3">P16(2019)</strain>
    </source>
</reference>
<keyword evidence="2" id="KW-0808">Transferase</keyword>
<feature type="domain" description="Spore protein YkvP/CgeB glycosyl transferase-like" evidence="1">
    <location>
        <begin position="210"/>
        <end position="320"/>
    </location>
</feature>
<protein>
    <submittedName>
        <fullName evidence="2">Glycosyltransferase family 4 protein</fullName>
    </submittedName>
</protein>
<dbReference type="GO" id="GO:0016740">
    <property type="term" value="F:transferase activity"/>
    <property type="evidence" value="ECO:0007669"/>
    <property type="project" value="UniProtKB-KW"/>
</dbReference>
<evidence type="ECO:0000313" key="2">
    <source>
        <dbReference type="EMBL" id="TSB46084.1"/>
    </source>
</evidence>
<dbReference type="OrthoDB" id="9809622at2"/>
<dbReference type="Pfam" id="PF13524">
    <property type="entry name" value="Glyco_trans_1_2"/>
    <property type="match status" value="1"/>
</dbReference>
<dbReference type="Gene3D" id="3.40.50.2000">
    <property type="entry name" value="Glycogen Phosphorylase B"/>
    <property type="match status" value="1"/>
</dbReference>
<comment type="caution">
    <text evidence="2">The sequence shown here is derived from an EMBL/GenBank/DDBJ whole genome shotgun (WGS) entry which is preliminary data.</text>
</comment>
<dbReference type="EMBL" id="VLXZ01000007">
    <property type="protein sequence ID" value="TSB46084.1"/>
    <property type="molecule type" value="Genomic_DNA"/>
</dbReference>
<organism evidence="2 3">
    <name type="scientific">Alkalicoccobacillus porphyridii</name>
    <dbReference type="NCBI Taxonomy" id="2597270"/>
    <lineage>
        <taxon>Bacteria</taxon>
        <taxon>Bacillati</taxon>
        <taxon>Bacillota</taxon>
        <taxon>Bacilli</taxon>
        <taxon>Bacillales</taxon>
        <taxon>Bacillaceae</taxon>
        <taxon>Alkalicoccobacillus</taxon>
    </lineage>
</organism>
<evidence type="ECO:0000313" key="3">
    <source>
        <dbReference type="Proteomes" id="UP000318521"/>
    </source>
</evidence>
<dbReference type="AlphaFoldDB" id="A0A553ZXC0"/>
<sequence length="329" mass="38134">MKIFQGITEIAGQMGIMAGELKKLGHEVNCYNSFQSYLGYKNHLQYMTRENIGEIAEELINDHEVFHFHYAQTLRNDFSDLNYLKGSGKRAVMHHWGNDVRFHEQAKERNPYAYTGDSPPNQKMDDRLKQISSVIEDAIVQDYEVYDYVKDYYKRVHVVPIAIDLSEIHYEDCTPNDPPLLVHAPTNPFFKGTIHVERAIKRLKDTHSFRYRRIEKMNHDEALKLYKEADIVLDQILCGSYGLLSVESMSLGKPVVTYVREDLMNKFPEEPPIINANPSTVYSVIKALLDNPKSWKEIGLNGRKYSEAYHNSKVVTEQILTIYNELPKL</sequence>
<keyword evidence="3" id="KW-1185">Reference proteome</keyword>
<dbReference type="Proteomes" id="UP000318521">
    <property type="component" value="Unassembled WGS sequence"/>
</dbReference>
<gene>
    <name evidence="2" type="ORF">FN960_11995</name>
</gene>
<dbReference type="InterPro" id="IPR055259">
    <property type="entry name" value="YkvP/CgeB_Glyco_trans-like"/>
</dbReference>
<proteinExistence type="predicted"/>
<evidence type="ECO:0000259" key="1">
    <source>
        <dbReference type="Pfam" id="PF13524"/>
    </source>
</evidence>
<dbReference type="SUPFAM" id="SSF53756">
    <property type="entry name" value="UDP-Glycosyltransferase/glycogen phosphorylase"/>
    <property type="match status" value="1"/>
</dbReference>